<evidence type="ECO:0000313" key="4">
    <source>
        <dbReference type="Proteomes" id="UP000603434"/>
    </source>
</evidence>
<organism evidence="3 4">
    <name type="scientific">Candidatus Desulfatibia profunda</name>
    <dbReference type="NCBI Taxonomy" id="2841695"/>
    <lineage>
        <taxon>Bacteria</taxon>
        <taxon>Pseudomonadati</taxon>
        <taxon>Thermodesulfobacteriota</taxon>
        <taxon>Desulfobacteria</taxon>
        <taxon>Desulfobacterales</taxon>
        <taxon>Desulfobacterales incertae sedis</taxon>
        <taxon>Candidatus Desulfatibia</taxon>
    </lineage>
</organism>
<comment type="caution">
    <text evidence="3">The sequence shown here is derived from an EMBL/GenBank/DDBJ whole genome shotgun (WGS) entry which is preliminary data.</text>
</comment>
<feature type="transmembrane region" description="Helical" evidence="1">
    <location>
        <begin position="7"/>
        <end position="25"/>
    </location>
</feature>
<keyword evidence="1" id="KW-0472">Membrane</keyword>
<dbReference type="Proteomes" id="UP000603434">
    <property type="component" value="Unassembled WGS sequence"/>
</dbReference>
<dbReference type="Gene3D" id="1.25.40.10">
    <property type="entry name" value="Tetratricopeptide repeat domain"/>
    <property type="match status" value="1"/>
</dbReference>
<dbReference type="Pfam" id="PF12770">
    <property type="entry name" value="CHAT"/>
    <property type="match status" value="1"/>
</dbReference>
<keyword evidence="1" id="KW-1133">Transmembrane helix</keyword>
<dbReference type="AlphaFoldDB" id="A0A8J6NM75"/>
<sequence length="636" mass="73896">MQNTAKIFVLRLLFSILMICFFSGFTSQYRYLMKLQHQVDLETEGKYKELLEEYMEDLKSAREKQNRYPQISKLKQIGQVYLQKLKDYSQAVIQYLQDVIDEYESGRVIFSRSDLDSKLIQKIDSLDELAYAFQKLGIKQKAVEALAELINYFEEIRAKLTKESQKISYMGTRNEVYDRIIELLLSQGRASEALDYVERARARAFIDILGDKELKAKSQKVQELLTKKKSAETRYYGLLQEISGDVASRERSIQIVQKEMDGVLKKIEKDDAELLSMTTVKTLKASEIQNLIDSDTAIAEYYVTRDGVLIWIVTSDSIQATKVEIPEWLLAKKVLEFRENVTNPGIRNRKEDLKEKISSVRLEITPARFKKDEEYSIRVYAQNNMSLFLSIDKMDTKIGEHVNTSVDMLEREIPGGEERLISEAKYVPTKFFSMNITPGVHQVILHTDQGKLASNILEVAVHENNLVTITDKGFDEEPKGVRADLYKYENMSLYDILIKPVNPHLTRKRLGIVPHGILHYLPFAALRHNDRFLIEDYSLVYFTSATVYKFCKNKSKELGGKYLPLATLISVNLHWTSLLPSRKWLLLVIFTLNHRCLYELRQVKRHLNRYPDLTMCCTWHRMAHLMQTNLSNQHSF</sequence>
<accession>A0A8J6NM75</accession>
<name>A0A8J6NM75_9BACT</name>
<feature type="domain" description="CHAT" evidence="2">
    <location>
        <begin position="493"/>
        <end position="548"/>
    </location>
</feature>
<dbReference type="EMBL" id="JACNJH010000096">
    <property type="protein sequence ID" value="MBC8360554.1"/>
    <property type="molecule type" value="Genomic_DNA"/>
</dbReference>
<evidence type="ECO:0000259" key="2">
    <source>
        <dbReference type="Pfam" id="PF12770"/>
    </source>
</evidence>
<dbReference type="InterPro" id="IPR024983">
    <property type="entry name" value="CHAT_dom"/>
</dbReference>
<evidence type="ECO:0000256" key="1">
    <source>
        <dbReference type="SAM" id="Phobius"/>
    </source>
</evidence>
<proteinExistence type="predicted"/>
<reference evidence="3 4" key="1">
    <citation type="submission" date="2020-08" db="EMBL/GenBank/DDBJ databases">
        <title>Bridging the membrane lipid divide: bacteria of the FCB group superphylum have the potential to synthesize archaeal ether lipids.</title>
        <authorList>
            <person name="Villanueva L."/>
            <person name="Von Meijenfeldt F.A.B."/>
            <person name="Westbye A.B."/>
            <person name="Yadav S."/>
            <person name="Hopmans E.C."/>
            <person name="Dutilh B.E."/>
            <person name="Sinninghe Damste J.S."/>
        </authorList>
    </citation>
    <scope>NUCLEOTIDE SEQUENCE [LARGE SCALE GENOMIC DNA]</scope>
    <source>
        <strain evidence="3">NIOZ-UU30</strain>
    </source>
</reference>
<protein>
    <submittedName>
        <fullName evidence="3">CHAT domain-containing protein</fullName>
    </submittedName>
</protein>
<gene>
    <name evidence="3" type="ORF">H8E23_04065</name>
</gene>
<keyword evidence="1" id="KW-0812">Transmembrane</keyword>
<dbReference type="InterPro" id="IPR011990">
    <property type="entry name" value="TPR-like_helical_dom_sf"/>
</dbReference>
<evidence type="ECO:0000313" key="3">
    <source>
        <dbReference type="EMBL" id="MBC8360554.1"/>
    </source>
</evidence>